<dbReference type="PANTHER" id="PTHR43553:SF11">
    <property type="entry name" value="ABC TRANSPORTER ATP-BINDING_PERMEASE PROTEIN YOJI"/>
    <property type="match status" value="1"/>
</dbReference>
<accession>A0ABU0AP15</accession>
<gene>
    <name evidence="6" type="ORF">J2S17_004896</name>
</gene>
<dbReference type="SMART" id="SM00382">
    <property type="entry name" value="AAA"/>
    <property type="match status" value="1"/>
</dbReference>
<dbReference type="InterPro" id="IPR003439">
    <property type="entry name" value="ABC_transporter-like_ATP-bd"/>
</dbReference>
<dbReference type="EMBL" id="JAUSUB010000031">
    <property type="protein sequence ID" value="MDQ0273002.1"/>
    <property type="molecule type" value="Genomic_DNA"/>
</dbReference>
<evidence type="ECO:0000256" key="2">
    <source>
        <dbReference type="ARBA" id="ARBA00022448"/>
    </source>
</evidence>
<reference evidence="6 7" key="1">
    <citation type="submission" date="2023-07" db="EMBL/GenBank/DDBJ databases">
        <title>Genomic Encyclopedia of Type Strains, Phase IV (KMG-IV): sequencing the most valuable type-strain genomes for metagenomic binning, comparative biology and taxonomic classification.</title>
        <authorList>
            <person name="Goeker M."/>
        </authorList>
    </citation>
    <scope>NUCLEOTIDE SEQUENCE [LARGE SCALE GENOMIC DNA]</scope>
    <source>
        <strain evidence="6 7">DSM 23494</strain>
    </source>
</reference>
<protein>
    <submittedName>
        <fullName evidence="6">Cyclic peptide transporter</fullName>
    </submittedName>
</protein>
<evidence type="ECO:0000256" key="3">
    <source>
        <dbReference type="ARBA" id="ARBA00022741"/>
    </source>
</evidence>
<proteinExistence type="inferred from homology"/>
<dbReference type="InterPro" id="IPR005898">
    <property type="entry name" value="Cyc_pep_transpt_SyrD/YojI"/>
</dbReference>
<organism evidence="6 7">
    <name type="scientific">Cytobacillus purgationiresistens</name>
    <dbReference type="NCBI Taxonomy" id="863449"/>
    <lineage>
        <taxon>Bacteria</taxon>
        <taxon>Bacillati</taxon>
        <taxon>Bacillota</taxon>
        <taxon>Bacilli</taxon>
        <taxon>Bacillales</taxon>
        <taxon>Bacillaceae</taxon>
        <taxon>Cytobacillus</taxon>
    </lineage>
</organism>
<dbReference type="PROSITE" id="PS00211">
    <property type="entry name" value="ABC_TRANSPORTER_1"/>
    <property type="match status" value="1"/>
</dbReference>
<evidence type="ECO:0000256" key="4">
    <source>
        <dbReference type="ARBA" id="ARBA00022840"/>
    </source>
</evidence>
<dbReference type="InterPro" id="IPR050095">
    <property type="entry name" value="ECF_ABC_transporter_ATP-bd"/>
</dbReference>
<dbReference type="PANTHER" id="PTHR43553">
    <property type="entry name" value="HEAVY METAL TRANSPORTER"/>
    <property type="match status" value="1"/>
</dbReference>
<name>A0ABU0AP15_9BACI</name>
<dbReference type="InterPro" id="IPR017871">
    <property type="entry name" value="ABC_transporter-like_CS"/>
</dbReference>
<sequence>MMTPLITILNIMPNFGKANIALNKIESLGLTVDDNILSEEGNKHPKFHTLEFKKLEHQYYREKEDLNFTLQIDSLTFVPGELVFLIGGNGSGKTTIAKMLTGLYYPESGSILLDGIEIKEQNLDSYRQLFSVVFSDFYLFENMLGIESSKSEEAQYYLELLQLNHKVQINNGQLSTTKLSQGQRKRLALLTAYLEDRPFYVFDEWAADQDPIFKEVFYTHLLPDMQKEGKTILVITHDDQYFHLAERIIKVDYGKIVSDSSTVNKQHLEFVPEY</sequence>
<dbReference type="NCBIfam" id="TIGR01194">
    <property type="entry name" value="cyc_pep_trnsptr"/>
    <property type="match status" value="1"/>
</dbReference>
<dbReference type="Proteomes" id="UP001238088">
    <property type="component" value="Unassembled WGS sequence"/>
</dbReference>
<feature type="domain" description="ABC transporter" evidence="5">
    <location>
        <begin position="50"/>
        <end position="274"/>
    </location>
</feature>
<dbReference type="InterPro" id="IPR027417">
    <property type="entry name" value="P-loop_NTPase"/>
</dbReference>
<evidence type="ECO:0000259" key="5">
    <source>
        <dbReference type="PROSITE" id="PS50893"/>
    </source>
</evidence>
<evidence type="ECO:0000256" key="1">
    <source>
        <dbReference type="ARBA" id="ARBA00005417"/>
    </source>
</evidence>
<dbReference type="CDD" id="cd03228">
    <property type="entry name" value="ABCC_MRP_Like"/>
    <property type="match status" value="1"/>
</dbReference>
<comment type="caution">
    <text evidence="6">The sequence shown here is derived from an EMBL/GenBank/DDBJ whole genome shotgun (WGS) entry which is preliminary data.</text>
</comment>
<evidence type="ECO:0000313" key="6">
    <source>
        <dbReference type="EMBL" id="MDQ0273002.1"/>
    </source>
</evidence>
<dbReference type="Gene3D" id="3.40.50.300">
    <property type="entry name" value="P-loop containing nucleotide triphosphate hydrolases"/>
    <property type="match status" value="1"/>
</dbReference>
<dbReference type="SUPFAM" id="SSF52540">
    <property type="entry name" value="P-loop containing nucleoside triphosphate hydrolases"/>
    <property type="match status" value="1"/>
</dbReference>
<dbReference type="PROSITE" id="PS50893">
    <property type="entry name" value="ABC_TRANSPORTER_2"/>
    <property type="match status" value="1"/>
</dbReference>
<evidence type="ECO:0000313" key="7">
    <source>
        <dbReference type="Proteomes" id="UP001238088"/>
    </source>
</evidence>
<comment type="similarity">
    <text evidence="1">Belongs to the ABC transporter superfamily.</text>
</comment>
<dbReference type="InterPro" id="IPR003593">
    <property type="entry name" value="AAA+_ATPase"/>
</dbReference>
<keyword evidence="4" id="KW-0067">ATP-binding</keyword>
<keyword evidence="2" id="KW-0813">Transport</keyword>
<keyword evidence="7" id="KW-1185">Reference proteome</keyword>
<keyword evidence="3" id="KW-0547">Nucleotide-binding</keyword>
<dbReference type="Pfam" id="PF00005">
    <property type="entry name" value="ABC_tran"/>
    <property type="match status" value="1"/>
</dbReference>